<evidence type="ECO:0000313" key="2">
    <source>
        <dbReference type="EMBL" id="QUC15966.1"/>
    </source>
</evidence>
<dbReference type="PANTHER" id="PTHR11106">
    <property type="entry name" value="GANGLIOSIDE INDUCED DIFFERENTIATION ASSOCIATED PROTEIN 2-RELATED"/>
    <property type="match status" value="1"/>
</dbReference>
<dbReference type="RefSeq" id="XP_042993639.1">
    <property type="nucleotide sequence ID" value="XM_043137705.1"/>
</dbReference>
<dbReference type="OrthoDB" id="6077599at2759"/>
<reference evidence="2" key="1">
    <citation type="submission" date="2020-03" db="EMBL/GenBank/DDBJ databases">
        <title>A mixture of massive structural variations and highly conserved coding sequences in Ustilaginoidea virens genome.</title>
        <authorList>
            <person name="Zhang K."/>
            <person name="Zhao Z."/>
            <person name="Zhang Z."/>
            <person name="Li Y."/>
            <person name="Hsiang T."/>
            <person name="Sun W."/>
        </authorList>
    </citation>
    <scope>NUCLEOTIDE SEQUENCE</scope>
    <source>
        <strain evidence="2">UV-8b</strain>
    </source>
</reference>
<dbReference type="Gene3D" id="3.40.220.10">
    <property type="entry name" value="Leucine Aminopeptidase, subunit E, domain 1"/>
    <property type="match status" value="1"/>
</dbReference>
<dbReference type="EMBL" id="CP072753">
    <property type="protein sequence ID" value="QUC15966.1"/>
    <property type="molecule type" value="Genomic_DNA"/>
</dbReference>
<sequence>MALIKTISEIPTITQLYQNMVLRETAYASSRSFLPSVSINARVSLARGDITKFELDAVVNAANSALRGGGGVDGAIHRAAGPELLSECRSLGGCPTGDAVLTAGYQLPAKYVIHTVGPIYDEEHAQQSAKLLKSCYEKSLQVAVANGIKTMAFSCISTGVYGYPSKEAAEIACKTVRNFLESNEDALERVVFVTFERKDMAAYTETLPMYFPPAEQ</sequence>
<evidence type="ECO:0000259" key="1">
    <source>
        <dbReference type="PROSITE" id="PS51154"/>
    </source>
</evidence>
<gene>
    <name evidence="2" type="ORF">UV8b_00207</name>
</gene>
<dbReference type="GeneID" id="66060985"/>
<dbReference type="Pfam" id="PF01661">
    <property type="entry name" value="Macro"/>
    <property type="match status" value="1"/>
</dbReference>
<dbReference type="Proteomes" id="UP000027002">
    <property type="component" value="Chromosome 1"/>
</dbReference>
<dbReference type="NCBIfam" id="NF001664">
    <property type="entry name" value="PRK00431.1-6"/>
    <property type="match status" value="1"/>
</dbReference>
<organism evidence="2 3">
    <name type="scientific">Ustilaginoidea virens</name>
    <name type="common">Rice false smut fungus</name>
    <name type="synonym">Villosiclava virens</name>
    <dbReference type="NCBI Taxonomy" id="1159556"/>
    <lineage>
        <taxon>Eukaryota</taxon>
        <taxon>Fungi</taxon>
        <taxon>Dikarya</taxon>
        <taxon>Ascomycota</taxon>
        <taxon>Pezizomycotina</taxon>
        <taxon>Sordariomycetes</taxon>
        <taxon>Hypocreomycetidae</taxon>
        <taxon>Hypocreales</taxon>
        <taxon>Clavicipitaceae</taxon>
        <taxon>Ustilaginoidea</taxon>
    </lineage>
</organism>
<dbReference type="AlphaFoldDB" id="A0A8E5ME45"/>
<evidence type="ECO:0000313" key="3">
    <source>
        <dbReference type="Proteomes" id="UP000027002"/>
    </source>
</evidence>
<dbReference type="CDD" id="cd02908">
    <property type="entry name" value="Macro_OAADPr_deacetylase"/>
    <property type="match status" value="1"/>
</dbReference>
<dbReference type="SMART" id="SM00506">
    <property type="entry name" value="A1pp"/>
    <property type="match status" value="1"/>
</dbReference>
<dbReference type="PANTHER" id="PTHR11106:SF27">
    <property type="entry name" value="MACRO DOMAIN-CONTAINING PROTEIN"/>
    <property type="match status" value="1"/>
</dbReference>
<dbReference type="InterPro" id="IPR043472">
    <property type="entry name" value="Macro_dom-like"/>
</dbReference>
<dbReference type="KEGG" id="uvi:66060985"/>
<accession>A0A8E5ME45</accession>
<name>A0A8E5ME45_USTVR</name>
<keyword evidence="3" id="KW-1185">Reference proteome</keyword>
<protein>
    <recommendedName>
        <fullName evidence="1">Macro domain-containing protein</fullName>
    </recommendedName>
</protein>
<proteinExistence type="predicted"/>
<dbReference type="PROSITE" id="PS51154">
    <property type="entry name" value="MACRO"/>
    <property type="match status" value="1"/>
</dbReference>
<dbReference type="SUPFAM" id="SSF52949">
    <property type="entry name" value="Macro domain-like"/>
    <property type="match status" value="1"/>
</dbReference>
<dbReference type="InterPro" id="IPR002589">
    <property type="entry name" value="Macro_dom"/>
</dbReference>
<feature type="domain" description="Macro" evidence="1">
    <location>
        <begin position="30"/>
        <end position="211"/>
    </location>
</feature>